<sequence length="366" mass="40297">PEALVLYRTLLELVCRSYLLESYVDNLSNDIYGNTYTLYRVITARQAHLVDTNTESEPKEASSEEEESHLLGLREPLMGEEFEASEPSSTRTISSHSSASSDSTTSLLPNHPLTHDSPTPTPTQVSFHHRTTQDESLDSDDEKESHDLDDESHGLNDESHGLDDESHGLDDESRGLDDESHGLDDEGQSLEDEGPDMEEDEATPEGQQQEVLVVDIAVSEPLGLGYGAARRRALELTGEIAPNTYKPTLVTWVDHEDGMVYTDISAYVPPAAPVQTPPSPEWSPASLLVLPSSPVVSSPIASQVATPAATISVDEDQFLEVGVQLEFYESILYEHTQCLDALPPTLFEGYDRDLRELYTRSGVVRD</sequence>
<feature type="region of interest" description="Disordered" evidence="1">
    <location>
        <begin position="51"/>
        <end position="209"/>
    </location>
</feature>
<feature type="compositionally biased region" description="Basic and acidic residues" evidence="1">
    <location>
        <begin position="143"/>
        <end position="184"/>
    </location>
</feature>
<organism evidence="2">
    <name type="scientific">Tanacetum cinerariifolium</name>
    <name type="common">Dalmatian daisy</name>
    <name type="synonym">Chrysanthemum cinerariifolium</name>
    <dbReference type="NCBI Taxonomy" id="118510"/>
    <lineage>
        <taxon>Eukaryota</taxon>
        <taxon>Viridiplantae</taxon>
        <taxon>Streptophyta</taxon>
        <taxon>Embryophyta</taxon>
        <taxon>Tracheophyta</taxon>
        <taxon>Spermatophyta</taxon>
        <taxon>Magnoliopsida</taxon>
        <taxon>eudicotyledons</taxon>
        <taxon>Gunneridae</taxon>
        <taxon>Pentapetalae</taxon>
        <taxon>asterids</taxon>
        <taxon>campanulids</taxon>
        <taxon>Asterales</taxon>
        <taxon>Asteraceae</taxon>
        <taxon>Asteroideae</taxon>
        <taxon>Anthemideae</taxon>
        <taxon>Anthemidinae</taxon>
        <taxon>Tanacetum</taxon>
    </lineage>
</organism>
<evidence type="ECO:0000313" key="2">
    <source>
        <dbReference type="EMBL" id="GEZ45837.1"/>
    </source>
</evidence>
<evidence type="ECO:0000256" key="1">
    <source>
        <dbReference type="SAM" id="MobiDB-lite"/>
    </source>
</evidence>
<accession>A0A699IC93</accession>
<dbReference type="AlphaFoldDB" id="A0A699IC93"/>
<reference evidence="2" key="1">
    <citation type="journal article" date="2019" name="Sci. Rep.">
        <title>Draft genome of Tanacetum cinerariifolium, the natural source of mosquito coil.</title>
        <authorList>
            <person name="Yamashiro T."/>
            <person name="Shiraishi A."/>
            <person name="Satake H."/>
            <person name="Nakayama K."/>
        </authorList>
    </citation>
    <scope>NUCLEOTIDE SEQUENCE</scope>
</reference>
<comment type="caution">
    <text evidence="2">The sequence shown here is derived from an EMBL/GenBank/DDBJ whole genome shotgun (WGS) entry which is preliminary data.</text>
</comment>
<name>A0A699IC93_TANCI</name>
<proteinExistence type="predicted"/>
<gene>
    <name evidence="2" type="ORF">Tci_517810</name>
</gene>
<feature type="non-terminal residue" evidence="2">
    <location>
        <position position="1"/>
    </location>
</feature>
<feature type="compositionally biased region" description="Acidic residues" evidence="1">
    <location>
        <begin position="185"/>
        <end position="203"/>
    </location>
</feature>
<protein>
    <submittedName>
        <fullName evidence="2">Uncharacterized protein</fullName>
    </submittedName>
</protein>
<dbReference type="EMBL" id="BKCJ010281329">
    <property type="protein sequence ID" value="GEZ45837.1"/>
    <property type="molecule type" value="Genomic_DNA"/>
</dbReference>
<feature type="compositionally biased region" description="Low complexity" evidence="1">
    <location>
        <begin position="85"/>
        <end position="106"/>
    </location>
</feature>
<feature type="compositionally biased region" description="Polar residues" evidence="1">
    <location>
        <begin position="116"/>
        <end position="126"/>
    </location>
</feature>